<dbReference type="EMBL" id="CAJVPU010006130">
    <property type="protein sequence ID" value="CAG8557094.1"/>
    <property type="molecule type" value="Genomic_DNA"/>
</dbReference>
<name>A0ACA9LZS7_9GLOM</name>
<evidence type="ECO:0000313" key="2">
    <source>
        <dbReference type="Proteomes" id="UP000789702"/>
    </source>
</evidence>
<reference evidence="1" key="1">
    <citation type="submission" date="2021-06" db="EMBL/GenBank/DDBJ databases">
        <authorList>
            <person name="Kallberg Y."/>
            <person name="Tangrot J."/>
            <person name="Rosling A."/>
        </authorList>
    </citation>
    <scope>NUCLEOTIDE SEQUENCE</scope>
    <source>
        <strain evidence="1">IL203A</strain>
    </source>
</reference>
<protein>
    <submittedName>
        <fullName evidence="1">11602_t:CDS:1</fullName>
    </submittedName>
</protein>
<accession>A0ACA9LZS7</accession>
<dbReference type="Proteomes" id="UP000789702">
    <property type="component" value="Unassembled WGS sequence"/>
</dbReference>
<keyword evidence="2" id="KW-1185">Reference proteome</keyword>
<evidence type="ECO:0000313" key="1">
    <source>
        <dbReference type="EMBL" id="CAG8557094.1"/>
    </source>
</evidence>
<proteinExistence type="predicted"/>
<sequence length="78" mass="9258">MHYKELLEKCWDENPKKKRPSASEIYETISNWKTDVKILSEFTDSDNEICIISCNIDGMMDNDDENMKTEYMQIDIDD</sequence>
<organism evidence="1 2">
    <name type="scientific">Dentiscutata heterogama</name>
    <dbReference type="NCBI Taxonomy" id="1316150"/>
    <lineage>
        <taxon>Eukaryota</taxon>
        <taxon>Fungi</taxon>
        <taxon>Fungi incertae sedis</taxon>
        <taxon>Mucoromycota</taxon>
        <taxon>Glomeromycotina</taxon>
        <taxon>Glomeromycetes</taxon>
        <taxon>Diversisporales</taxon>
        <taxon>Gigasporaceae</taxon>
        <taxon>Dentiscutata</taxon>
    </lineage>
</organism>
<comment type="caution">
    <text evidence="1">The sequence shown here is derived from an EMBL/GenBank/DDBJ whole genome shotgun (WGS) entry which is preliminary data.</text>
</comment>
<gene>
    <name evidence="1" type="ORF">DHETER_LOCUS5481</name>
</gene>